<keyword evidence="3" id="KW-1185">Reference proteome</keyword>
<dbReference type="InterPro" id="IPR011989">
    <property type="entry name" value="ARM-like"/>
</dbReference>
<dbReference type="EMBL" id="LJIG01009899">
    <property type="protein sequence ID" value="KRT82157.1"/>
    <property type="molecule type" value="Genomic_DNA"/>
</dbReference>
<evidence type="ECO:0000313" key="3">
    <source>
        <dbReference type="Proteomes" id="UP000051574"/>
    </source>
</evidence>
<comment type="caution">
    <text evidence="2">The sequence shown here is derived from an EMBL/GenBank/DDBJ whole genome shotgun (WGS) entry which is preliminary data.</text>
</comment>
<reference evidence="2 3" key="1">
    <citation type="submission" date="2015-09" db="EMBL/GenBank/DDBJ databases">
        <title>Draft genome of the scarab beetle Oryctes borbonicus.</title>
        <authorList>
            <person name="Meyer J.M."/>
            <person name="Markov G.V."/>
            <person name="Baskaran P."/>
            <person name="Herrmann M."/>
            <person name="Sommer R.J."/>
            <person name="Roedelsperger C."/>
        </authorList>
    </citation>
    <scope>NUCLEOTIDE SEQUENCE [LARGE SCALE GENOMIC DNA]</scope>
    <source>
        <strain evidence="2">OB123</strain>
        <tissue evidence="2">Whole animal</tissue>
    </source>
</reference>
<organism evidence="2 3">
    <name type="scientific">Oryctes borbonicus</name>
    <dbReference type="NCBI Taxonomy" id="1629725"/>
    <lineage>
        <taxon>Eukaryota</taxon>
        <taxon>Metazoa</taxon>
        <taxon>Ecdysozoa</taxon>
        <taxon>Arthropoda</taxon>
        <taxon>Hexapoda</taxon>
        <taxon>Insecta</taxon>
        <taxon>Pterygota</taxon>
        <taxon>Neoptera</taxon>
        <taxon>Endopterygota</taxon>
        <taxon>Coleoptera</taxon>
        <taxon>Polyphaga</taxon>
        <taxon>Scarabaeiformia</taxon>
        <taxon>Scarabaeidae</taxon>
        <taxon>Dynastinae</taxon>
        <taxon>Oryctes</taxon>
    </lineage>
</organism>
<dbReference type="GO" id="GO:0030688">
    <property type="term" value="C:preribosome, small subunit precursor"/>
    <property type="evidence" value="ECO:0007669"/>
    <property type="project" value="TreeGrafter"/>
</dbReference>
<protein>
    <recommendedName>
        <fullName evidence="4">PUM-HD domain-containing protein</fullName>
    </recommendedName>
</protein>
<dbReference type="AlphaFoldDB" id="A0A0T6B4Z2"/>
<keyword evidence="1" id="KW-0677">Repeat</keyword>
<dbReference type="Gene3D" id="1.25.10.10">
    <property type="entry name" value="Leucine-rich Repeat Variant"/>
    <property type="match status" value="1"/>
</dbReference>
<dbReference type="InterPro" id="IPR040000">
    <property type="entry name" value="NOP9"/>
</dbReference>
<proteinExistence type="predicted"/>
<evidence type="ECO:0000313" key="2">
    <source>
        <dbReference type="EMBL" id="KRT82157.1"/>
    </source>
</evidence>
<evidence type="ECO:0008006" key="4">
    <source>
        <dbReference type="Google" id="ProtNLM"/>
    </source>
</evidence>
<dbReference type="Pfam" id="PF22493">
    <property type="entry name" value="PUF_NOP9"/>
    <property type="match status" value="1"/>
</dbReference>
<dbReference type="GO" id="GO:0000056">
    <property type="term" value="P:ribosomal small subunit export from nucleus"/>
    <property type="evidence" value="ECO:0007669"/>
    <property type="project" value="TreeGrafter"/>
</dbReference>
<sequence length="182" mass="21411">MENENFTGNKYKRKRKKTFLKNARKYGKKGCYGRGTQLDADTYQYFVRIMEAYREGFENDEDKKIFVENVFQQTENEEVSCSCNQVGCRVIEMLLPFANDSIIERYMNAFGEQLRPLCSDRFASHIIEALLKESCKRSLDKNANDDVREKFKGFTIKISKFLLNNLEDFAWDTYGNHIIRSV</sequence>
<dbReference type="Proteomes" id="UP000051574">
    <property type="component" value="Unassembled WGS sequence"/>
</dbReference>
<dbReference type="InterPro" id="IPR001313">
    <property type="entry name" value="Pumilio_RNA-bd_rpt"/>
</dbReference>
<dbReference type="GO" id="GO:0000447">
    <property type="term" value="P:endonucleolytic cleavage in ITS1 to separate SSU-rRNA from 5.8S rRNA and LSU-rRNA from tricistronic rRNA transcript (SSU-rRNA, 5.8S rRNA, LSU-rRNA)"/>
    <property type="evidence" value="ECO:0007669"/>
    <property type="project" value="TreeGrafter"/>
</dbReference>
<dbReference type="SMART" id="SM00025">
    <property type="entry name" value="Pumilio"/>
    <property type="match status" value="2"/>
</dbReference>
<evidence type="ECO:0000256" key="1">
    <source>
        <dbReference type="ARBA" id="ARBA00022737"/>
    </source>
</evidence>
<dbReference type="GO" id="GO:0030686">
    <property type="term" value="C:90S preribosome"/>
    <property type="evidence" value="ECO:0007669"/>
    <property type="project" value="TreeGrafter"/>
</dbReference>
<accession>A0A0T6B4Z2</accession>
<feature type="non-terminal residue" evidence="2">
    <location>
        <position position="182"/>
    </location>
</feature>
<dbReference type="PANTHER" id="PTHR13102:SF0">
    <property type="entry name" value="NUCLEOLAR PROTEIN 9"/>
    <property type="match status" value="1"/>
</dbReference>
<dbReference type="GO" id="GO:0003723">
    <property type="term" value="F:RNA binding"/>
    <property type="evidence" value="ECO:0007669"/>
    <property type="project" value="InterPro"/>
</dbReference>
<dbReference type="OrthoDB" id="9987665at2759"/>
<dbReference type="GO" id="GO:0005730">
    <property type="term" value="C:nucleolus"/>
    <property type="evidence" value="ECO:0007669"/>
    <property type="project" value="TreeGrafter"/>
</dbReference>
<dbReference type="InterPro" id="IPR016024">
    <property type="entry name" value="ARM-type_fold"/>
</dbReference>
<dbReference type="GO" id="GO:0000472">
    <property type="term" value="P:endonucleolytic cleavage to generate mature 5'-end of SSU-rRNA from (SSU-rRNA, 5.8S rRNA, LSU-rRNA)"/>
    <property type="evidence" value="ECO:0007669"/>
    <property type="project" value="TreeGrafter"/>
</dbReference>
<dbReference type="GO" id="GO:0000480">
    <property type="term" value="P:endonucleolytic cleavage in 5'-ETS of tricistronic rRNA transcript (SSU-rRNA, 5.8S rRNA, LSU-rRNA)"/>
    <property type="evidence" value="ECO:0007669"/>
    <property type="project" value="TreeGrafter"/>
</dbReference>
<name>A0A0T6B4Z2_9SCAR</name>
<dbReference type="SUPFAM" id="SSF48371">
    <property type="entry name" value="ARM repeat"/>
    <property type="match status" value="1"/>
</dbReference>
<gene>
    <name evidence="2" type="ORF">AMK59_3740</name>
</gene>
<dbReference type="PANTHER" id="PTHR13102">
    <property type="entry name" value="NUCLEOLAR PROTEIN 9"/>
    <property type="match status" value="1"/>
</dbReference>